<organism evidence="12 13">
    <name type="scientific">Citricoccus muralis</name>
    <dbReference type="NCBI Taxonomy" id="169134"/>
    <lineage>
        <taxon>Bacteria</taxon>
        <taxon>Bacillati</taxon>
        <taxon>Actinomycetota</taxon>
        <taxon>Actinomycetes</taxon>
        <taxon>Micrococcales</taxon>
        <taxon>Micrococcaceae</taxon>
        <taxon>Citricoccus</taxon>
    </lineage>
</organism>
<feature type="transmembrane region" description="Helical" evidence="10">
    <location>
        <begin position="64"/>
        <end position="82"/>
    </location>
</feature>
<comment type="catalytic activity">
    <reaction evidence="1">
        <text>ATP + protein L-histidine = ADP + protein N-phospho-L-histidine.</text>
        <dbReference type="EC" id="2.7.13.3"/>
    </reaction>
</comment>
<evidence type="ECO:0000256" key="1">
    <source>
        <dbReference type="ARBA" id="ARBA00000085"/>
    </source>
</evidence>
<dbReference type="Gene3D" id="3.30.565.10">
    <property type="entry name" value="Histidine kinase-like ATPase, C-terminal domain"/>
    <property type="match status" value="1"/>
</dbReference>
<feature type="domain" description="Signal transduction histidine kinase subgroup 3 dimerisation and phosphoacceptor" evidence="11">
    <location>
        <begin position="195"/>
        <end position="257"/>
    </location>
</feature>
<dbReference type="Pfam" id="PF07730">
    <property type="entry name" value="HisKA_3"/>
    <property type="match status" value="1"/>
</dbReference>
<feature type="transmembrane region" description="Helical" evidence="10">
    <location>
        <begin position="142"/>
        <end position="164"/>
    </location>
</feature>
<sequence>MSQRYGYEIWSGLAMLVVAIAVASPVLFGAAEPSIHRTLWTSLFIVFLLSLIAAVSGLGRRVDLIGFMAAVVFSWVLVLTAPGMGLLNILLVLTAAISAYLVPVGGGLVLVGLNTVVLTVDAVQEAAPQGDGDLTESALMELGLFLGFYLMIQVATLLSTVTLIREQRQRRELARAHVDLRAASAVLAVNARAAERLRISPDLHDTIGHQLTVLALELEAARHRTPEPGREHVERAGTVARELLADLRATVDQLRTEPTDLADALEGVVAGLPGLHVELEVEPSLSLDEARTEALVRTVQEVTTNTLRHADATRLWITVGLDGEDERLNSVVVLTAEDDGCGPLNSAAAGNGLRGIAERFEMLGGTAEFGFTVDSADSTGGDSRERTMPVRPTASVRGTPGQGFRVVARVPSA</sequence>
<keyword evidence="10" id="KW-0472">Membrane</keyword>
<evidence type="ECO:0000256" key="6">
    <source>
        <dbReference type="ARBA" id="ARBA00022777"/>
    </source>
</evidence>
<feature type="region of interest" description="Disordered" evidence="9">
    <location>
        <begin position="374"/>
        <end position="400"/>
    </location>
</feature>
<dbReference type="Gene3D" id="1.20.5.1930">
    <property type="match status" value="1"/>
</dbReference>
<dbReference type="EMBL" id="QREH01000001">
    <property type="protein sequence ID" value="REE02944.1"/>
    <property type="molecule type" value="Genomic_DNA"/>
</dbReference>
<feature type="transmembrane region" description="Helical" evidence="10">
    <location>
        <begin position="89"/>
        <end position="113"/>
    </location>
</feature>
<dbReference type="GO" id="GO:0000155">
    <property type="term" value="F:phosphorelay sensor kinase activity"/>
    <property type="evidence" value="ECO:0007669"/>
    <property type="project" value="InterPro"/>
</dbReference>
<dbReference type="PANTHER" id="PTHR24421:SF10">
    <property type="entry name" value="NITRATE_NITRITE SENSOR PROTEIN NARQ"/>
    <property type="match status" value="1"/>
</dbReference>
<dbReference type="InterPro" id="IPR050482">
    <property type="entry name" value="Sensor_HK_TwoCompSys"/>
</dbReference>
<name>A0A3D9LB86_9MICC</name>
<dbReference type="SUPFAM" id="SSF55874">
    <property type="entry name" value="ATPase domain of HSP90 chaperone/DNA topoisomerase II/histidine kinase"/>
    <property type="match status" value="1"/>
</dbReference>
<dbReference type="GO" id="GO:0046983">
    <property type="term" value="F:protein dimerization activity"/>
    <property type="evidence" value="ECO:0007669"/>
    <property type="project" value="InterPro"/>
</dbReference>
<evidence type="ECO:0000256" key="3">
    <source>
        <dbReference type="ARBA" id="ARBA00022553"/>
    </source>
</evidence>
<keyword evidence="7" id="KW-0067">ATP-binding</keyword>
<dbReference type="EC" id="2.7.13.3" evidence="2"/>
<keyword evidence="4" id="KW-0808">Transferase</keyword>
<evidence type="ECO:0000313" key="13">
    <source>
        <dbReference type="Proteomes" id="UP000256727"/>
    </source>
</evidence>
<dbReference type="GO" id="GO:0005524">
    <property type="term" value="F:ATP binding"/>
    <property type="evidence" value="ECO:0007669"/>
    <property type="project" value="UniProtKB-KW"/>
</dbReference>
<keyword evidence="10" id="KW-1133">Transmembrane helix</keyword>
<comment type="caution">
    <text evidence="12">The sequence shown here is derived from an EMBL/GenBank/DDBJ whole genome shotgun (WGS) entry which is preliminary data.</text>
</comment>
<dbReference type="InterPro" id="IPR036890">
    <property type="entry name" value="HATPase_C_sf"/>
</dbReference>
<feature type="transmembrane region" description="Helical" evidence="10">
    <location>
        <begin position="38"/>
        <end position="58"/>
    </location>
</feature>
<dbReference type="Proteomes" id="UP000256727">
    <property type="component" value="Unassembled WGS sequence"/>
</dbReference>
<dbReference type="InterPro" id="IPR011712">
    <property type="entry name" value="Sig_transdc_His_kin_sub3_dim/P"/>
</dbReference>
<keyword evidence="10" id="KW-0812">Transmembrane</keyword>
<evidence type="ECO:0000256" key="10">
    <source>
        <dbReference type="SAM" id="Phobius"/>
    </source>
</evidence>
<proteinExistence type="predicted"/>
<keyword evidence="8" id="KW-0902">Two-component regulatory system</keyword>
<accession>A0A3D9LB86</accession>
<evidence type="ECO:0000256" key="8">
    <source>
        <dbReference type="ARBA" id="ARBA00023012"/>
    </source>
</evidence>
<evidence type="ECO:0000256" key="5">
    <source>
        <dbReference type="ARBA" id="ARBA00022741"/>
    </source>
</evidence>
<dbReference type="AlphaFoldDB" id="A0A3D9LB86"/>
<dbReference type="RefSeq" id="WP_245952066.1">
    <property type="nucleotide sequence ID" value="NZ_QREH01000001.1"/>
</dbReference>
<keyword evidence="13" id="KW-1185">Reference proteome</keyword>
<evidence type="ECO:0000313" key="12">
    <source>
        <dbReference type="EMBL" id="REE02944.1"/>
    </source>
</evidence>
<keyword evidence="5" id="KW-0547">Nucleotide-binding</keyword>
<keyword evidence="6 12" id="KW-0418">Kinase</keyword>
<dbReference type="PANTHER" id="PTHR24421">
    <property type="entry name" value="NITRATE/NITRITE SENSOR PROTEIN NARX-RELATED"/>
    <property type="match status" value="1"/>
</dbReference>
<dbReference type="GO" id="GO:0016020">
    <property type="term" value="C:membrane"/>
    <property type="evidence" value="ECO:0007669"/>
    <property type="project" value="InterPro"/>
</dbReference>
<evidence type="ECO:0000259" key="11">
    <source>
        <dbReference type="Pfam" id="PF07730"/>
    </source>
</evidence>
<evidence type="ECO:0000256" key="9">
    <source>
        <dbReference type="SAM" id="MobiDB-lite"/>
    </source>
</evidence>
<gene>
    <name evidence="12" type="ORF">C8E99_0734</name>
</gene>
<evidence type="ECO:0000256" key="7">
    <source>
        <dbReference type="ARBA" id="ARBA00022840"/>
    </source>
</evidence>
<keyword evidence="3" id="KW-0597">Phosphoprotein</keyword>
<reference evidence="12 13" key="1">
    <citation type="submission" date="2018-07" db="EMBL/GenBank/DDBJ databases">
        <title>Sequencing the genomes of 1000 actinobacteria strains.</title>
        <authorList>
            <person name="Klenk H.-P."/>
        </authorList>
    </citation>
    <scope>NUCLEOTIDE SEQUENCE [LARGE SCALE GENOMIC DNA]</scope>
    <source>
        <strain evidence="12 13">DSM 14442</strain>
    </source>
</reference>
<dbReference type="CDD" id="cd16917">
    <property type="entry name" value="HATPase_UhpB-NarQ-NarX-like"/>
    <property type="match status" value="1"/>
</dbReference>
<evidence type="ECO:0000256" key="4">
    <source>
        <dbReference type="ARBA" id="ARBA00022679"/>
    </source>
</evidence>
<protein>
    <recommendedName>
        <fullName evidence="2">histidine kinase</fullName>
        <ecNumber evidence="2">2.7.13.3</ecNumber>
    </recommendedName>
</protein>
<feature type="transmembrane region" description="Helical" evidence="10">
    <location>
        <begin position="12"/>
        <end position="31"/>
    </location>
</feature>
<evidence type="ECO:0000256" key="2">
    <source>
        <dbReference type="ARBA" id="ARBA00012438"/>
    </source>
</evidence>